<dbReference type="EMBL" id="CAJOBC010088937">
    <property type="protein sequence ID" value="CAF4374820.1"/>
    <property type="molecule type" value="Genomic_DNA"/>
</dbReference>
<dbReference type="Proteomes" id="UP000681722">
    <property type="component" value="Unassembled WGS sequence"/>
</dbReference>
<reference evidence="2" key="1">
    <citation type="submission" date="2021-02" db="EMBL/GenBank/DDBJ databases">
        <authorList>
            <person name="Nowell W R."/>
        </authorList>
    </citation>
    <scope>NUCLEOTIDE SEQUENCE</scope>
</reference>
<sequence>MQESPVPPWQRYIARELCISQSSVSRIIKQTNFVLRKLQKLTKGNADKRRQCARQLYRSLAVGSVFVRTDESWFYLSGSEGKRKICYIKRSDPDYGRIIIQQHSSRSKDFLVWVGAASKGKTAFRFVESGAKANADLLH</sequence>
<accession>A0A815U9L0</accession>
<evidence type="ECO:0000313" key="1">
    <source>
        <dbReference type="EMBL" id="CAF1447295.1"/>
    </source>
</evidence>
<evidence type="ECO:0000313" key="3">
    <source>
        <dbReference type="EMBL" id="CAF4242580.1"/>
    </source>
</evidence>
<gene>
    <name evidence="2" type="ORF">GPM918_LOCUS37271</name>
    <name evidence="1" type="ORF">OVA965_LOCUS34681</name>
    <name evidence="4" type="ORF">SRO942_LOCUS38033</name>
    <name evidence="3" type="ORF">TMI583_LOCUS35616</name>
</gene>
<protein>
    <submittedName>
        <fullName evidence="2">Uncharacterized protein</fullName>
    </submittedName>
</protein>
<dbReference type="EMBL" id="CAJNOK010029407">
    <property type="protein sequence ID" value="CAF1447295.1"/>
    <property type="molecule type" value="Genomic_DNA"/>
</dbReference>
<comment type="caution">
    <text evidence="2">The sequence shown here is derived from an EMBL/GenBank/DDBJ whole genome shotgun (WGS) entry which is preliminary data.</text>
</comment>
<proteinExistence type="predicted"/>
<keyword evidence="5" id="KW-1185">Reference proteome</keyword>
<dbReference type="Gene3D" id="3.30.420.10">
    <property type="entry name" value="Ribonuclease H-like superfamily/Ribonuclease H"/>
    <property type="match status" value="1"/>
</dbReference>
<dbReference type="Proteomes" id="UP000677228">
    <property type="component" value="Unassembled WGS sequence"/>
</dbReference>
<evidence type="ECO:0000313" key="2">
    <source>
        <dbReference type="EMBL" id="CAF1514673.1"/>
    </source>
</evidence>
<dbReference type="Proteomes" id="UP000663829">
    <property type="component" value="Unassembled WGS sequence"/>
</dbReference>
<dbReference type="EMBL" id="CAJOBA010051234">
    <property type="protein sequence ID" value="CAF4242580.1"/>
    <property type="molecule type" value="Genomic_DNA"/>
</dbReference>
<name>A0A815U9L0_9BILA</name>
<dbReference type="OrthoDB" id="10017160at2759"/>
<evidence type="ECO:0000313" key="4">
    <source>
        <dbReference type="EMBL" id="CAF4374820.1"/>
    </source>
</evidence>
<dbReference type="GO" id="GO:0003676">
    <property type="term" value="F:nucleic acid binding"/>
    <property type="evidence" value="ECO:0007669"/>
    <property type="project" value="InterPro"/>
</dbReference>
<dbReference type="AlphaFoldDB" id="A0A815U9L0"/>
<dbReference type="InterPro" id="IPR036397">
    <property type="entry name" value="RNaseH_sf"/>
</dbReference>
<dbReference type="EMBL" id="CAJNOQ010023392">
    <property type="protein sequence ID" value="CAF1514673.1"/>
    <property type="molecule type" value="Genomic_DNA"/>
</dbReference>
<dbReference type="Proteomes" id="UP000682733">
    <property type="component" value="Unassembled WGS sequence"/>
</dbReference>
<evidence type="ECO:0000313" key="5">
    <source>
        <dbReference type="Proteomes" id="UP000663829"/>
    </source>
</evidence>
<organism evidence="2 5">
    <name type="scientific">Didymodactylos carnosus</name>
    <dbReference type="NCBI Taxonomy" id="1234261"/>
    <lineage>
        <taxon>Eukaryota</taxon>
        <taxon>Metazoa</taxon>
        <taxon>Spiralia</taxon>
        <taxon>Gnathifera</taxon>
        <taxon>Rotifera</taxon>
        <taxon>Eurotatoria</taxon>
        <taxon>Bdelloidea</taxon>
        <taxon>Philodinida</taxon>
        <taxon>Philodinidae</taxon>
        <taxon>Didymodactylos</taxon>
    </lineage>
</organism>